<feature type="transmembrane region" description="Helical" evidence="1">
    <location>
        <begin position="174"/>
        <end position="193"/>
    </location>
</feature>
<gene>
    <name evidence="2" type="ORF">LFW2832_00182</name>
</gene>
<feature type="transmembrane region" description="Helical" evidence="1">
    <location>
        <begin position="89"/>
        <end position="109"/>
    </location>
</feature>
<feature type="transmembrane region" description="Helical" evidence="1">
    <location>
        <begin position="199"/>
        <end position="219"/>
    </location>
</feature>
<reference evidence="2 3" key="1">
    <citation type="submission" date="2019-08" db="EMBL/GenBank/DDBJ databases">
        <authorList>
            <person name="Vazquez-Campos X."/>
        </authorList>
    </citation>
    <scope>NUCLEOTIDE SEQUENCE [LARGE SCALE GENOMIC DNA]</scope>
    <source>
        <strain evidence="2">LFW-283_2</strain>
    </source>
</reference>
<feature type="transmembrane region" description="Helical" evidence="1">
    <location>
        <begin position="264"/>
        <end position="297"/>
    </location>
</feature>
<sequence length="317" mass="35316">MLKEIMVLLLVVSFAFSASIDFQIQNQSCPDNANFLQVIYNLPTCIVEKFFSSIVSGFVYSAQEFLESSLKFIITGPSLDSFCIPYQKVMTILESLYTIALMGLGAYFITTSTDPEKRAIAKLWIESVLFMIILLSFSFPIFKMIMDLNLYITTSIYSQSFANMLNVQVAFTSLIFALVMSFTFLTAAAITFFTLIIRYIAIPFLLLLFPIAIFLYFLPFTKEWGSFLLKFTLLIVFMTAIDAVVVLGMSFLLGAGDPNLSGGIIQAITLMLAFGLIGIVNLIIYMIAVLSLVMAVLDMFKSLISIGWKIAMLAALL</sequence>
<organism evidence="2 3">
    <name type="scientific">Candidatus Bilamarchaeum dharawalense</name>
    <dbReference type="NCBI Taxonomy" id="2885759"/>
    <lineage>
        <taxon>Archaea</taxon>
        <taxon>Candidatus Micrarchaeota</taxon>
        <taxon>Candidatus Micrarchaeia</taxon>
        <taxon>Candidatus Anstonellales</taxon>
        <taxon>Candidatus Bilamarchaeaceae</taxon>
        <taxon>Candidatus Bilamarchaeum</taxon>
    </lineage>
</organism>
<comment type="caution">
    <text evidence="2">The sequence shown here is derived from an EMBL/GenBank/DDBJ whole genome shotgun (WGS) entry which is preliminary data.</text>
</comment>
<dbReference type="EMBL" id="CABMJJ010000006">
    <property type="protein sequence ID" value="VVC03106.1"/>
    <property type="molecule type" value="Genomic_DNA"/>
</dbReference>
<dbReference type="AlphaFoldDB" id="A0A5E4LTB8"/>
<accession>A0A5E4LTB8</accession>
<evidence type="ECO:0008006" key="4">
    <source>
        <dbReference type="Google" id="ProtNLM"/>
    </source>
</evidence>
<feature type="transmembrane region" description="Helical" evidence="1">
    <location>
        <begin position="121"/>
        <end position="142"/>
    </location>
</feature>
<keyword evidence="1" id="KW-0472">Membrane</keyword>
<name>A0A5E4LTB8_9ARCH</name>
<protein>
    <recommendedName>
        <fullName evidence="4">TrbL/VirB6 plasmid conjugal transfer protein</fullName>
    </recommendedName>
</protein>
<evidence type="ECO:0000256" key="1">
    <source>
        <dbReference type="SAM" id="Phobius"/>
    </source>
</evidence>
<feature type="transmembrane region" description="Helical" evidence="1">
    <location>
        <begin position="231"/>
        <end position="252"/>
    </location>
</feature>
<keyword evidence="1" id="KW-0812">Transmembrane</keyword>
<dbReference type="Proteomes" id="UP000789941">
    <property type="component" value="Unassembled WGS sequence"/>
</dbReference>
<evidence type="ECO:0000313" key="2">
    <source>
        <dbReference type="EMBL" id="VVC03106.1"/>
    </source>
</evidence>
<proteinExistence type="predicted"/>
<keyword evidence="1" id="KW-1133">Transmembrane helix</keyword>
<evidence type="ECO:0000313" key="3">
    <source>
        <dbReference type="Proteomes" id="UP000789941"/>
    </source>
</evidence>